<evidence type="ECO:0000256" key="7">
    <source>
        <dbReference type="ARBA" id="ARBA00023098"/>
    </source>
</evidence>
<dbReference type="AlphaFoldDB" id="A0A0R3RV82"/>
<feature type="transmembrane region" description="Helical" evidence="10">
    <location>
        <begin position="60"/>
        <end position="81"/>
    </location>
</feature>
<organism evidence="11 12">
    <name type="scientific">Elaeophora elaphi</name>
    <dbReference type="NCBI Taxonomy" id="1147741"/>
    <lineage>
        <taxon>Eukaryota</taxon>
        <taxon>Metazoa</taxon>
        <taxon>Ecdysozoa</taxon>
        <taxon>Nematoda</taxon>
        <taxon>Chromadorea</taxon>
        <taxon>Rhabditida</taxon>
        <taxon>Spirurina</taxon>
        <taxon>Spiruromorpha</taxon>
        <taxon>Filarioidea</taxon>
        <taxon>Onchocercidae</taxon>
        <taxon>Elaeophora</taxon>
    </lineage>
</organism>
<dbReference type="GO" id="GO:0005789">
    <property type="term" value="C:endoplasmic reticulum membrane"/>
    <property type="evidence" value="ECO:0007669"/>
    <property type="project" value="TreeGrafter"/>
</dbReference>
<keyword evidence="5" id="KW-0560">Oxidoreductase</keyword>
<evidence type="ECO:0000256" key="3">
    <source>
        <dbReference type="ARBA" id="ARBA00022778"/>
    </source>
</evidence>
<feature type="transmembrane region" description="Helical" evidence="10">
    <location>
        <begin position="155"/>
        <end position="176"/>
    </location>
</feature>
<keyword evidence="2" id="KW-0153">Cholesterol metabolism</keyword>
<dbReference type="STRING" id="1147741.A0A0R3RV82"/>
<keyword evidence="7" id="KW-0443">Lipid metabolism</keyword>
<evidence type="ECO:0000256" key="8">
    <source>
        <dbReference type="ARBA" id="ARBA00023166"/>
    </source>
</evidence>
<feature type="transmembrane region" description="Helical" evidence="10">
    <location>
        <begin position="182"/>
        <end position="204"/>
    </location>
</feature>
<accession>A0A0R3RV82</accession>
<evidence type="ECO:0000256" key="2">
    <source>
        <dbReference type="ARBA" id="ARBA00022548"/>
    </source>
</evidence>
<keyword evidence="4" id="KW-0752">Steroid biosynthesis</keyword>
<dbReference type="GO" id="GO:0016132">
    <property type="term" value="P:brassinosteroid biosynthetic process"/>
    <property type="evidence" value="ECO:0007669"/>
    <property type="project" value="TreeGrafter"/>
</dbReference>
<evidence type="ECO:0000256" key="1">
    <source>
        <dbReference type="ARBA" id="ARBA00022516"/>
    </source>
</evidence>
<reference evidence="12" key="1">
    <citation type="submission" date="2017-02" db="UniProtKB">
        <authorList>
            <consortium name="WormBaseParasite"/>
        </authorList>
    </citation>
    <scope>IDENTIFICATION</scope>
</reference>
<dbReference type="GO" id="GO:0006695">
    <property type="term" value="P:cholesterol biosynthetic process"/>
    <property type="evidence" value="ECO:0007669"/>
    <property type="project" value="UniProtKB-KW"/>
</dbReference>
<protein>
    <submittedName>
        <fullName evidence="12">GpcrRhopsn4 domain-containing protein</fullName>
    </submittedName>
</protein>
<evidence type="ECO:0000256" key="4">
    <source>
        <dbReference type="ARBA" id="ARBA00022955"/>
    </source>
</evidence>
<keyword evidence="10" id="KW-1133">Transmembrane helix</keyword>
<dbReference type="Proteomes" id="UP000050640">
    <property type="component" value="Unplaced"/>
</dbReference>
<evidence type="ECO:0000256" key="5">
    <source>
        <dbReference type="ARBA" id="ARBA00023002"/>
    </source>
</evidence>
<dbReference type="GO" id="GO:0047598">
    <property type="term" value="F:7-dehydrocholesterol reductase activity"/>
    <property type="evidence" value="ECO:0007669"/>
    <property type="project" value="TreeGrafter"/>
</dbReference>
<feature type="transmembrane region" description="Helical" evidence="10">
    <location>
        <begin position="21"/>
        <end position="40"/>
    </location>
</feature>
<keyword evidence="10" id="KW-0812">Transmembrane</keyword>
<keyword evidence="3" id="KW-0152">Cholesterol biosynthesis</keyword>
<evidence type="ECO:0000313" key="12">
    <source>
        <dbReference type="WBParaSite" id="EEL_0000598901-mRNA-1"/>
    </source>
</evidence>
<keyword evidence="10" id="KW-0472">Membrane</keyword>
<keyword evidence="8" id="KW-1207">Sterol metabolism</keyword>
<evidence type="ECO:0000256" key="10">
    <source>
        <dbReference type="SAM" id="Phobius"/>
    </source>
</evidence>
<keyword evidence="11" id="KW-1185">Reference proteome</keyword>
<dbReference type="PANTHER" id="PTHR21257">
    <property type="entry name" value="DELTA(14)-STEROL REDUCTASE"/>
    <property type="match status" value="1"/>
</dbReference>
<sequence length="249" mass="28739">MLWSERSDIVYQIFPSPFSSVAWKILIFIALLQLIFHLVLPKDIVTVVNSMGERECHPVNSFQSCLLVILLFIFGSALGFYKAAIIYMNWMQTLSVLSFISTIMVLLLYMRQRSDDDDTYNLFACAILQLIYIGKTHWYEHLQYSQLDAQNKKAGFFYIWATLVLYPAFYTTPITVLAQRKVVLPLPISVAVFFIGIIAMYITVDSDRQRIQFRLANGNMKVWGEDPFFITAKYRRKNGEIAANLLLGK</sequence>
<keyword evidence="1" id="KW-0444">Lipid biosynthesis</keyword>
<name>A0A0R3RV82_9BILA</name>
<evidence type="ECO:0000256" key="6">
    <source>
        <dbReference type="ARBA" id="ARBA00023011"/>
    </source>
</evidence>
<feature type="transmembrane region" description="Helical" evidence="10">
    <location>
        <begin position="93"/>
        <end position="112"/>
    </location>
</feature>
<feature type="transmembrane region" description="Helical" evidence="10">
    <location>
        <begin position="118"/>
        <end position="134"/>
    </location>
</feature>
<proteinExistence type="predicted"/>
<evidence type="ECO:0000256" key="9">
    <source>
        <dbReference type="ARBA" id="ARBA00023221"/>
    </source>
</evidence>
<dbReference type="PANTHER" id="PTHR21257:SF38">
    <property type="entry name" value="7-DEHYDROCHOLESTEROL REDUCTASE"/>
    <property type="match status" value="1"/>
</dbReference>
<keyword evidence="9" id="KW-0753">Steroid metabolism</keyword>
<dbReference type="WBParaSite" id="EEL_0000598901-mRNA-1">
    <property type="protein sequence ID" value="EEL_0000598901-mRNA-1"/>
    <property type="gene ID" value="EEL_0000598901"/>
</dbReference>
<evidence type="ECO:0000313" key="11">
    <source>
        <dbReference type="Proteomes" id="UP000050640"/>
    </source>
</evidence>
<keyword evidence="6" id="KW-0756">Sterol biosynthesis</keyword>